<keyword evidence="4" id="KW-0812">Transmembrane</keyword>
<feature type="region of interest" description="Disordered" evidence="3">
    <location>
        <begin position="134"/>
        <end position="153"/>
    </location>
</feature>
<dbReference type="PANTHER" id="PTHR19957">
    <property type="entry name" value="SYNTAXIN"/>
    <property type="match status" value="1"/>
</dbReference>
<dbReference type="SMART" id="SM00503">
    <property type="entry name" value="SynN"/>
    <property type="match status" value="1"/>
</dbReference>
<keyword evidence="4" id="KW-1133">Transmembrane helix</keyword>
<name>A0A0L8GKY9_OCTBM</name>
<evidence type="ECO:0000259" key="5">
    <source>
        <dbReference type="PROSITE" id="PS50192"/>
    </source>
</evidence>
<keyword evidence="4" id="KW-0472">Membrane</keyword>
<dbReference type="FunFam" id="1.20.5.110:FF:000059">
    <property type="entry name" value="Related to syntaxin 12"/>
    <property type="match status" value="1"/>
</dbReference>
<dbReference type="GO" id="GO:0048278">
    <property type="term" value="P:vesicle docking"/>
    <property type="evidence" value="ECO:0007669"/>
    <property type="project" value="TreeGrafter"/>
</dbReference>
<dbReference type="GO" id="GO:0012505">
    <property type="term" value="C:endomembrane system"/>
    <property type="evidence" value="ECO:0007669"/>
    <property type="project" value="TreeGrafter"/>
</dbReference>
<dbReference type="GO" id="GO:0000149">
    <property type="term" value="F:SNARE binding"/>
    <property type="evidence" value="ECO:0007669"/>
    <property type="project" value="TreeGrafter"/>
</dbReference>
<evidence type="ECO:0000256" key="4">
    <source>
        <dbReference type="SAM" id="Phobius"/>
    </source>
</evidence>
<dbReference type="OrthoDB" id="75754at2759"/>
<proteinExistence type="inferred from homology"/>
<dbReference type="STRING" id="37653.A0A0L8GKY9"/>
<feature type="compositionally biased region" description="Basic and acidic residues" evidence="3">
    <location>
        <begin position="12"/>
        <end position="27"/>
    </location>
</feature>
<evidence type="ECO:0000313" key="6">
    <source>
        <dbReference type="EMBL" id="KOF77642.1"/>
    </source>
</evidence>
<feature type="domain" description="T-SNARE coiled-coil homology" evidence="5">
    <location>
        <begin position="182"/>
        <end position="244"/>
    </location>
</feature>
<dbReference type="AlphaFoldDB" id="A0A0L8GKY9"/>
<protein>
    <recommendedName>
        <fullName evidence="5">t-SNARE coiled-coil homology domain-containing protein</fullName>
    </recommendedName>
</protein>
<dbReference type="SMART" id="SM00397">
    <property type="entry name" value="t_SNARE"/>
    <property type="match status" value="1"/>
</dbReference>
<dbReference type="InterPro" id="IPR006012">
    <property type="entry name" value="Syntaxin/epimorphin_CS"/>
</dbReference>
<dbReference type="Gene3D" id="1.20.5.110">
    <property type="match status" value="1"/>
</dbReference>
<dbReference type="GO" id="GO:0005484">
    <property type="term" value="F:SNAP receptor activity"/>
    <property type="evidence" value="ECO:0007669"/>
    <property type="project" value="InterPro"/>
</dbReference>
<dbReference type="OMA" id="RVHNTME"/>
<dbReference type="InterPro" id="IPR000727">
    <property type="entry name" value="T_SNARE_dom"/>
</dbReference>
<feature type="region of interest" description="Disordered" evidence="3">
    <location>
        <begin position="1"/>
        <end position="30"/>
    </location>
</feature>
<dbReference type="GO" id="GO:0006906">
    <property type="term" value="P:vesicle fusion"/>
    <property type="evidence" value="ECO:0007669"/>
    <property type="project" value="TreeGrafter"/>
</dbReference>
<dbReference type="Pfam" id="PF05739">
    <property type="entry name" value="SNARE"/>
    <property type="match status" value="1"/>
</dbReference>
<dbReference type="EMBL" id="KQ421363">
    <property type="protein sequence ID" value="KOF77642.1"/>
    <property type="molecule type" value="Genomic_DNA"/>
</dbReference>
<dbReference type="SUPFAM" id="SSF47661">
    <property type="entry name" value="t-snare proteins"/>
    <property type="match status" value="1"/>
</dbReference>
<reference evidence="6" key="1">
    <citation type="submission" date="2015-07" db="EMBL/GenBank/DDBJ databases">
        <title>MeaNS - Measles Nucleotide Surveillance Program.</title>
        <authorList>
            <person name="Tran T."/>
            <person name="Druce J."/>
        </authorList>
    </citation>
    <scope>NUCLEOTIDE SEQUENCE</scope>
    <source>
        <strain evidence="6">UCB-OBI-ISO-001</strain>
        <tissue evidence="6">Gonad</tissue>
    </source>
</reference>
<evidence type="ECO:0000256" key="1">
    <source>
        <dbReference type="ARBA" id="ARBA00009063"/>
    </source>
</evidence>
<accession>A0A0L8GKY9</accession>
<dbReference type="GO" id="GO:0006886">
    <property type="term" value="P:intracellular protein transport"/>
    <property type="evidence" value="ECO:0007669"/>
    <property type="project" value="InterPro"/>
</dbReference>
<gene>
    <name evidence="6" type="ORF">OCBIM_22031865mg</name>
</gene>
<feature type="transmembrane region" description="Helical" evidence="4">
    <location>
        <begin position="255"/>
        <end position="277"/>
    </location>
</feature>
<sequence length="279" mass="32322">MSKAGKYGSTVREYRDDPDYGDTRNSDPENSNLYVDEILKQIGNNVFKINNGANNLNKAMKIIGTERDSNVLRDRIHETSQSTNEIVTETANLVKKIVRNRKLTQNRKFELERLRNDFEESFKKFTELQKKAAEKVRTAKPLRPPPGESLIDFEDDDQESLLQRQQREEQLMQQQEIIEEDTALILEREERIRQLEGDILDVNEIFRELGTLIHEQGDVIDSIEANVDNGYSRVESGMQQLTKAASHQKKYRKKLCLLLLIVVVILVVLGIIIYFTLQK</sequence>
<evidence type="ECO:0000256" key="2">
    <source>
        <dbReference type="RuleBase" id="RU003858"/>
    </source>
</evidence>
<dbReference type="Pfam" id="PF14523">
    <property type="entry name" value="Syntaxin_2"/>
    <property type="match status" value="1"/>
</dbReference>
<organism evidence="6">
    <name type="scientific">Octopus bimaculoides</name>
    <name type="common">California two-spotted octopus</name>
    <dbReference type="NCBI Taxonomy" id="37653"/>
    <lineage>
        <taxon>Eukaryota</taxon>
        <taxon>Metazoa</taxon>
        <taxon>Spiralia</taxon>
        <taxon>Lophotrochozoa</taxon>
        <taxon>Mollusca</taxon>
        <taxon>Cephalopoda</taxon>
        <taxon>Coleoidea</taxon>
        <taxon>Octopodiformes</taxon>
        <taxon>Octopoda</taxon>
        <taxon>Incirrata</taxon>
        <taxon>Octopodidae</taxon>
        <taxon>Octopus</taxon>
    </lineage>
</organism>
<dbReference type="InterPro" id="IPR006011">
    <property type="entry name" value="Syntaxin_N"/>
</dbReference>
<dbReference type="GO" id="GO:0031201">
    <property type="term" value="C:SNARE complex"/>
    <property type="evidence" value="ECO:0007669"/>
    <property type="project" value="TreeGrafter"/>
</dbReference>
<dbReference type="Gene3D" id="1.20.58.70">
    <property type="match status" value="1"/>
</dbReference>
<evidence type="ECO:0000256" key="3">
    <source>
        <dbReference type="SAM" id="MobiDB-lite"/>
    </source>
</evidence>
<dbReference type="InterPro" id="IPR045242">
    <property type="entry name" value="Syntaxin"/>
</dbReference>
<dbReference type="InterPro" id="IPR010989">
    <property type="entry name" value="SNARE"/>
</dbReference>
<dbReference type="PROSITE" id="PS50192">
    <property type="entry name" value="T_SNARE"/>
    <property type="match status" value="1"/>
</dbReference>
<dbReference type="CDD" id="cd15847">
    <property type="entry name" value="SNARE_syntaxin7_like"/>
    <property type="match status" value="1"/>
</dbReference>
<comment type="similarity">
    <text evidence="1 2">Belongs to the syntaxin family.</text>
</comment>
<dbReference type="PANTHER" id="PTHR19957:SF38">
    <property type="entry name" value="LD27581P"/>
    <property type="match status" value="1"/>
</dbReference>
<dbReference type="PROSITE" id="PS00914">
    <property type="entry name" value="SYNTAXIN"/>
    <property type="match status" value="1"/>
</dbReference>